<evidence type="ECO:0000259" key="2">
    <source>
        <dbReference type="Pfam" id="PF10728"/>
    </source>
</evidence>
<dbReference type="RefSeq" id="WP_074242956.1">
    <property type="nucleotide sequence ID" value="NZ_FSRA01000002.1"/>
</dbReference>
<protein>
    <submittedName>
        <fullName evidence="3">NADP oxidoreductase coenzyme F420-dependent</fullName>
    </submittedName>
</protein>
<reference evidence="3 4" key="1">
    <citation type="submission" date="2016-11" db="EMBL/GenBank/DDBJ databases">
        <authorList>
            <person name="Jaros S."/>
            <person name="Januszkiewicz K."/>
            <person name="Wedrychowicz H."/>
        </authorList>
    </citation>
    <scope>NUCLEOTIDE SEQUENCE [LARGE SCALE GENOMIC DNA]</scope>
    <source>
        <strain evidence="3 4">DSM 24787</strain>
    </source>
</reference>
<feature type="domain" description="Pyrroline-5-carboxylate reductase catalytic N-terminal" evidence="1">
    <location>
        <begin position="3"/>
        <end position="88"/>
    </location>
</feature>
<dbReference type="Pfam" id="PF10728">
    <property type="entry name" value="DUF2520"/>
    <property type="match status" value="1"/>
</dbReference>
<accession>A0A1N6KGB3</accession>
<dbReference type="PANTHER" id="PTHR40459:SF1">
    <property type="entry name" value="CONSERVED HYPOTHETICAL ALANINE AND LEUCINE RICH PROTEIN"/>
    <property type="match status" value="1"/>
</dbReference>
<dbReference type="Pfam" id="PF03807">
    <property type="entry name" value="F420_oxidored"/>
    <property type="match status" value="1"/>
</dbReference>
<evidence type="ECO:0000259" key="1">
    <source>
        <dbReference type="Pfam" id="PF03807"/>
    </source>
</evidence>
<feature type="domain" description="DUF2520" evidence="2">
    <location>
        <begin position="123"/>
        <end position="248"/>
    </location>
</feature>
<dbReference type="OrthoDB" id="9810755at2"/>
<dbReference type="SUPFAM" id="SSF51735">
    <property type="entry name" value="NAD(P)-binding Rossmann-fold domains"/>
    <property type="match status" value="1"/>
</dbReference>
<dbReference type="PANTHER" id="PTHR40459">
    <property type="entry name" value="CONSERVED HYPOTHETICAL ALANINE AND LEUCINE RICH PROTEIN"/>
    <property type="match status" value="1"/>
</dbReference>
<gene>
    <name evidence="3" type="ORF">SAMN04488055_5762</name>
</gene>
<organism evidence="3 4">
    <name type="scientific">Chitinophaga niabensis</name>
    <dbReference type="NCBI Taxonomy" id="536979"/>
    <lineage>
        <taxon>Bacteria</taxon>
        <taxon>Pseudomonadati</taxon>
        <taxon>Bacteroidota</taxon>
        <taxon>Chitinophagia</taxon>
        <taxon>Chitinophagales</taxon>
        <taxon>Chitinophagaceae</taxon>
        <taxon>Chitinophaga</taxon>
    </lineage>
</organism>
<dbReference type="AlphaFoldDB" id="A0A1N6KGB3"/>
<evidence type="ECO:0000313" key="3">
    <source>
        <dbReference type="EMBL" id="SIO55387.1"/>
    </source>
</evidence>
<dbReference type="Proteomes" id="UP000185003">
    <property type="component" value="Unassembled WGS sequence"/>
</dbReference>
<keyword evidence="4" id="KW-1185">Reference proteome</keyword>
<proteinExistence type="predicted"/>
<dbReference type="InterPro" id="IPR037108">
    <property type="entry name" value="TM1727-like_C_sf"/>
</dbReference>
<dbReference type="Gene3D" id="1.10.1040.20">
    <property type="entry name" value="ProC-like, C-terminal domain"/>
    <property type="match status" value="1"/>
</dbReference>
<dbReference type="InterPro" id="IPR018931">
    <property type="entry name" value="DUF2520"/>
</dbReference>
<evidence type="ECO:0000313" key="4">
    <source>
        <dbReference type="Proteomes" id="UP000185003"/>
    </source>
</evidence>
<dbReference type="EMBL" id="FSRA01000002">
    <property type="protein sequence ID" value="SIO55387.1"/>
    <property type="molecule type" value="Genomic_DNA"/>
</dbReference>
<dbReference type="STRING" id="536979.SAMN04488055_5762"/>
<dbReference type="Gene3D" id="3.40.50.720">
    <property type="entry name" value="NAD(P)-binding Rossmann-like Domain"/>
    <property type="match status" value="1"/>
</dbReference>
<sequence>MDIVIIGAGNVAHCFGHLMKLHGHHVTQVISRRKEHARELAELLGGEFTTDLIDINMEADVYLLAVNDSVIPELNDLLRLGRRIVVHTAGAVPMEAIARISTNVGVMYPLQSIRKEIKSYPAIPLILEGRNEEVLKRLHALAQSISPITATMDSAQRLQMHLAAVFCNNFTNHLIALAKFYCEQEGRDFSLLAPIIRETFQRLDKYPPESVQTGPALRHDEQTMALHESILAQYPAMQQIYPMLSESIYQFHHAEK</sequence>
<dbReference type="InterPro" id="IPR028939">
    <property type="entry name" value="P5C_Rdtase_cat_N"/>
</dbReference>
<dbReference type="SUPFAM" id="SSF48179">
    <property type="entry name" value="6-phosphogluconate dehydrogenase C-terminal domain-like"/>
    <property type="match status" value="1"/>
</dbReference>
<dbReference type="InterPro" id="IPR008927">
    <property type="entry name" value="6-PGluconate_DH-like_C_sf"/>
</dbReference>
<name>A0A1N6KGB3_9BACT</name>
<dbReference type="InterPro" id="IPR036291">
    <property type="entry name" value="NAD(P)-bd_dom_sf"/>
</dbReference>